<dbReference type="InterPro" id="IPR020802">
    <property type="entry name" value="TesA-like"/>
</dbReference>
<dbReference type="EMBL" id="CP108473">
    <property type="protein sequence ID" value="WUS20919.1"/>
    <property type="molecule type" value="Genomic_DNA"/>
</dbReference>
<organism evidence="8 9">
    <name type="scientific">Streptomyces caniferus</name>
    <dbReference type="NCBI Taxonomy" id="285557"/>
    <lineage>
        <taxon>Bacteria</taxon>
        <taxon>Bacillati</taxon>
        <taxon>Actinomycetota</taxon>
        <taxon>Actinomycetes</taxon>
        <taxon>Kitasatosporales</taxon>
        <taxon>Streptomycetaceae</taxon>
        <taxon>Streptomyces</taxon>
    </lineage>
</organism>
<proteinExistence type="predicted"/>
<dbReference type="InterPro" id="IPR020806">
    <property type="entry name" value="PKS_PP-bd"/>
</dbReference>
<dbReference type="SUPFAM" id="SSF47336">
    <property type="entry name" value="ACP-like"/>
    <property type="match status" value="5"/>
</dbReference>
<feature type="domain" description="Carrier" evidence="7">
    <location>
        <begin position="4178"/>
        <end position="4252"/>
    </location>
</feature>
<dbReference type="NCBIfam" id="NF004282">
    <property type="entry name" value="PRK05691.1"/>
    <property type="match status" value="5"/>
</dbReference>
<evidence type="ECO:0000313" key="8">
    <source>
        <dbReference type="EMBL" id="WUS20919.1"/>
    </source>
</evidence>
<feature type="domain" description="Carrier" evidence="7">
    <location>
        <begin position="959"/>
        <end position="1034"/>
    </location>
</feature>
<comment type="cofactor">
    <cofactor evidence="1">
        <name>pantetheine 4'-phosphate</name>
        <dbReference type="ChEBI" id="CHEBI:47942"/>
    </cofactor>
</comment>
<dbReference type="InterPro" id="IPR001242">
    <property type="entry name" value="Condensation_dom"/>
</dbReference>
<evidence type="ECO:0000256" key="5">
    <source>
        <dbReference type="ARBA" id="ARBA00023194"/>
    </source>
</evidence>
<dbReference type="SMART" id="SM00823">
    <property type="entry name" value="PKS_PP"/>
    <property type="match status" value="5"/>
</dbReference>
<dbReference type="InterPro" id="IPR006162">
    <property type="entry name" value="Ppantetheine_attach_site"/>
</dbReference>
<dbReference type="NCBIfam" id="TIGR01733">
    <property type="entry name" value="AA-adenyl-dom"/>
    <property type="match status" value="5"/>
</dbReference>
<dbReference type="SUPFAM" id="SSF53474">
    <property type="entry name" value="alpha/beta-Hydrolases"/>
    <property type="match status" value="1"/>
</dbReference>
<dbReference type="Gene3D" id="3.30.559.10">
    <property type="entry name" value="Chloramphenicol acetyltransferase-like domain"/>
    <property type="match status" value="6"/>
</dbReference>
<dbReference type="NCBIfam" id="TIGR01720">
    <property type="entry name" value="NRPS-para261"/>
    <property type="match status" value="1"/>
</dbReference>
<sequence length="6077" mass="647911">MKQQRSGIEDVLPLSPLQEGLLFHSLYDGDGADVYTVQLMVDLAGPLDGARLRAALDTVVRRHANLRAGFRTVRSGKPVQFVPREVSVPWQDADLSALSAQEREAELTRLADEDRARRFDLAAPPLLRCLLIRRERDLHRLVLTNHHILLDGWSAPVLLREVFTVYEKGEAALAPATPYRRYLEWLHRQDRTTTERAWRRALDGVTEPTLLAPAAPGREPRMPERVETLLPAEVSDGIGRLAVEHALTLNTAVQLAWAALLGRLTGRDDVLFGTTVSGRPAEVPGVESMVGLFINTVPVRIRLRDDETWAEALTRVQDEQSALGAHQHLGLSDIQAQTGLGELFDTTVLVENYPVDPATTARLDSGLRLVGASGRDATHYPLTLVVSKTAEGLHARLDYRSDLFDGSWAEGLLGRFVGVLRGMVADPGGCVGEVGVLLPGERELLVAGGGGVSCEVPVGLLPEWFGSRVVEAPGAVAVECGGDCLSFGELDARANGVANVLTGLGVGPGCVVALLVPRSVDAVVAMLGVVKAGAAFLPVDVDFPAERIAFVLGDARPAAVLTSGDVVADLPELNGRPVVLVDEVAPAADVREVRRLSPVHPAYVLYTSGSTGRPKGVVVSHGSLRNFLWSMCAETGLASGDRLLAVTTFGFDISLLEVFLPLVVGACVVVASRDVVRDPVELGRVVRARGVSVMQATPGLWRGLLEVSPESVEGVRVLVGGEALDASLAEGLVARADSVLNLYGPTETTIWSTCFRVAGREVAIGGPMANTRVYVLDGRLGLVPPGVVGELYVAGAGVASGYVGRPGLTAERFVADPFVESGESGPSGELMYRTGDLVRWSAAGVLEFVGRADDQVKLRGYRVELGEVEEALASFDGVAHAVAVVREDVPGDRRLVGYVVPAGDAVDGEAVRRHAAGVLPAYMVPSTVVVLDSVPRTPNGKTDRKALPAPDASVVVSRDPRTPQEEILCGLFAEVLGVTRVGIDDGFFDRGGHSLLATRLVSRIRSALGREVPVRALFENPTVASLTAYMSEQGTAGAVRPALVRRERPEAVPLSFAQRRLWFINRMDPQDPHYNMSLALRLTGVLDEEALRGALADVVTRHESLRTVFPESAGEPRQLLLAPAEAVTSVLRTGRTTEDGLTAAVDEAARQGFDLATETPLRATLLTLGPDEHALVLVLHHIAGDGWSMRPLLRDLSDAYTARLSGSAPHWEPLPVQYADYALWQRELFGDETDPDGLAVRQLGHWTRQLAGLPEELAIPADRPRPATGSHRGDHIDFTLDAQLHTRLLRLAQQNGASLFMVFQAALAALLTRLGAGTDIPIGTPVAGRTDDATEELVGVFINELVLRTDTSGDPGFRELLARVRETGLAAYAHQDVPFERLVEELNPARSLARHPLFQVSLSLQNTAPPVLSLPGLESSPLRRESDVARFDLSFGLGERRTVEGAPDGVRAQAVFATDLFDRSTAESMVHRFVALLRAVAVEPDRPLGDIEILTADERHELLVARNDTAHETPSVPLHRLFEQQAARSPQAPAVVHGAQQLTYAQLDARANRLARLLIRRGAGPESLVALALPRSLDAVVTMLAVGKSGAAYLPLDTEHPDARLDFIREDAAPALLVTTQEVLARVPSLAGGPESLLVLDTEETGAGLRGMSSEAPSDAERPAPVSLAHPAYVVYTSGSTGAPKGVIIEQRSLVDYAVRAAAVYPGLSGRTLLHSSLSFDLGLTTLYGTLLAGGCLYVADLDERLDVPGGLTFLKATPSHLPVLELLPDVLAREAVLMTGGEAVHGEQLAPWRESRPDLTLVNHYGPTETTIGCLDHRTAPGTPADRGPVPLGRPMRNTAVYVLDGRLRPVPDGTVGELYVAGHGLARGYANRPALTSERFVADPYGPSGARMYRTGDRARWTADGVLEFLGRADDQVKIRGFRIEPGEIESALLTMTGVGSAAVAVREDRPGDRRLVAYVVPDGTRGDAGARLDPAAVRAHLARSLAAYLVPNDVVVLDGLPLTANGKVDRRALPAPDLTRVPVGRAPRSPQEEILCGLFAEVLGVGQAGIDDNFFHLGGHSLLATRLANRVRTTLGVELPLRAVFEAPTVAALARLLDDAGHARPALVPAARPEQVPVSYAQRRLWFLNQLDTGSSLYNVPVLLRLHGTLDRDALRAAVHDVVHRHETLRTVFPDVDGEPRQVVLDTWAPPLDLTDATTAGEDPHTLLDGLTSRGFDLTEEPPLRAALVATGPDTHLLVLVLHHIASDAGSWRPLATDLATAYRARTGGDAPRWAALPVQYADYALWQRAVLGEENDPDSEISRQLGYWTETLAGLPEELDLPTDRRRPAAGTPRAATQEFALDAALHQELLSLAAATGTSLFMVLQAGLAVTLSRLGAGADIPIGAPIAGRTDDALDDLVGFFLNTLVLRTDLSGNPTFRELLARVRETDLAAYAHQDVPFERLVEELNPARSLTRHPLFQVTLTVENARNDRAAALELPSLTVAPERAESRWARFDLSFGLGERSTSAGAPDGMAGVLEYSADLFDADSVEGLLGRFVGVLRGMVADPGGCVSGVGVLLPGERELLVAGGGGVSCEVPVGLLPEWFGSRVVEAPGAVAVECGGDCLSFGELDARANGVANVLTGLGVGPGCVVALLVPRSVDAVVAMLGVVKAGAAFLPVDVDFPAERIAFVLGDARPAAVLTSGETVGAVPELDCPVVLLDGVGTAAELDRPVELSPVHPAYVLYTSGSTGRPKGVVVSHGSLRNFLWSMCAETGLASGDRLLAVTTFGFDISLLEVFLPLVVGACVVVASRDVVRDPVELGRVVRARGVSVMQATPGLWRGLLEVSPESVEGVRVLVGGEALDASLAEGLVARADSVLNLYGPTETTIWSTCFRVAGREVAIGGPMANTRVYVLDGRLGLVPPGVVGELYVAGAGVASGYVGRPGLTAERFVADPFVESGGAHPDGVSRESCGSGASGVPGELMYRTGDLVRWSAAGVLEFVGRADDQVKLRGFRVELGEVEEALASFDGVAHAVAVVREDVPGDRRLVGYVVPAGEGALDGEAVRRHAAGVLPAYMVPSTVVVLDSVPRTPNGKTDRKALPAPDAFVVVSRDPRTPQEEILCGLFAEVLGVTRVGIDDGFFDRGGHSLLATRLVSRIRSALGREVPVRALFENPTVASLTAYMSEQGTAGAVRPALVRRDRPEAVPLSFAQRRLWILDQLEEAGPLYHLPLVARLSGVLDQEALRGALADVVTRHESLRTVFRQDGGQPRQVVLDAAAARPPLNVTPIDASEIEAAVTAARHEGFRLDTDLPLRATLLVLGPDDHVLVLVLHHIAGDAWSMGPLVRDLSEAYTARRAGGAPRWEPLPVQYADYALWQRELLGAEGDPDSEGSRQLAYWTEALAGLPDVLPLPGDRPRPAEASHHGGLVPFALDAELHGRLRELARSGRATVFMVLQAALAALLTGRGAGCDVPIGTPVAGRGDAAAEELVGFFVNTLVLRTDTSGSPTFRELLARVRETDLAAYAHQDVPFERLVDGLRVPRSLAHHPLFQVMLVLDNFSRAKADLDGLRSVGGIEAPSAEGPGRAKFDLSVRVSEQLTEQGAAAGMTGSFAFAKDLFDRSTVEAMAAAFVRLLQTVAAHPDRPVGAVAAEVAGEAESVNTQEHPQRAEERDGIGRPLPEPLVPQLIEAQAAGAPGAPAVVCGAETVSYAELNARANRLAHLLIGRGAGPESVVALMVPRSVDMIVAVLAVLKSGAAYLPVDSAYPADRIGYLLDDARPSLVLTTTEAVGSLPDSPERARIVLDAADTVAALAGSPEADPVDADRTAPLTARTPAYVIYTSGSTGRPKGVVVEHRGIPNLVQARIEPYAMGPGSRVLQFASLSFDAAMSEICTPLSAGACLVLGPADMLDQVAELPDLIRAHGVTHATLPPAVLSRLSPDSLPSIRTLTIAGEAAQPGLVSQWAPGRRMFNAYGPTETTVSCTMAGPLPAEDGVPSIGRPLPNTLTYVLDDGLRPVDAGTAGELYVAGAGVARGYLGRAALTGERFVADPFGPAGTRMYRTGDVVRHRPDGTLEFVGRADDQVKIRGYRIELGEVQEALLSCPGVGEAVAVVREDEPGHQRLAGYLTPVPGAGLDTAGLRARLAESLPAYLVPSVLVVLDRIPLTVNGKVDRAALPAPAATAAAPVATRGPRGRREEILCRVIAEVLALPQVGVDDNFFALGGDSISALQVASRARQAGLALAPRDVFRHQTVAELAPAAKETEQERTARPDDGVGAVPSTPVLRWLAQRRGPIQGLNQAVLLRVPGLGQRALTLAVQTLLDHHDALRVKLAGSGTGVTWGLNVQARGAVRAADRITRVDVSGLPDDPTDPALTALVDEQGEAARRRLDPESGAVLELVWFDGGSDRSGWLLVVAHHLVVDGVSWRILLPDLAAAWETAAAGGTPELAPVGTSLRRWAQLLLAEGQDPERATELDLWTGILDHPDPRLGAERLRPARDTRATARYLSVTLPTELTHTLLTEVPEKFQAQINDVLLTGFALAVARWRERNGWGDERSVLVDLEAHGREEIAEDIDLSRTVGWFTSIHPVRLDPGAVDAGQAFAGGAAAGTALKHIKEQLRGIPDNGLGYGLLRYLNPDTAGLLAQYDAPQIGFNYLGRTHSAALSAPSAGPADGWRGESRMDARVVASDDGMPFAHSLEVSAVTRESGDGPRLNATVSWPDALFAPDQIQDLLDTWTEALHALAARAGTAPSGGLTPSDLPLVQLTQTEIDELEARPGGVEDVLPLSPLQEGLLFHALYADSGPDVYAMQMAVDLEGPLDVDALRNAGQALLERHPNLRAWFHRRPGGQAVQVIQSRVRLAWDEVDLTAQDEATRRAELARLTDEARNQRFDLATPPLVRFVLIRLGADRHRLLILKHHIVLDGWSMPLFLRDLVTLYHRGDDRTALPPVVPYRTYFDWLAAQDTEATREAWREALSGVTEPTLLAPAGAGAPTALPLDVSHQLSADLTAALQRHAVDTSVTLSTVLQSAWAVLLGRLLGRDDVVFGTTVSGRPPEIPGIESIVGLFINTLPVRVRLDLSESWSALAARLQEEQTALSAHHHLGLAEIQQHTGLGELFDTLMVYENFPVPTGGEQQPTALRATAVEGRAAAHYPLSLIASLGTDGLRLRLDYRPELFDAPTVERLLGRLVRLLEEIGATPRKAVGALDVLAPDERAHLVEGWNGGPLTLPAGPPTMLRAFADAVAQGPDDLAVRLGDQRLTYRQLDEEANRLARLLTGLGVRPETRVGVLLDRSTELLVAALAVLKAGGVYVPLEPDYPDERVRLLLAETASPVLLTDAGRVADWTAKLGDRTEVVAVDGDPRLAVQEHTAPDVVVLPDQLAYVIYTSGSTGVPKGVAVSHRNVVELAADHWWQLDRTHRVLFHSPHAWDVSTLEWWVPLLNHGEVVIAPPGKVDLEAIARLVVQENITGLWASGGLFRLLAESHPECFAGLTEVRTGGDVVPAYAVRNALAAVTDTVVTAGYGPTETTVFSTRHSMRPGDQVPESVPIGAPLDETRAYVLSPGLEPVPVGVVGELYLAGSGVARGYENNPAMTAERFVADRYGEPGTRMYRTGDLVRWRSDGLMEFVGRVDEQVKLRGFRVELREVEVALSAYPGIGQAVALVREDRPGDKRLVGYVVPDAGAPAPDLAALKGQLARKLPEFMVPSALVVLDALPLTANTKLDRKALPAPEQQAEHRNRPRSPQEEVLCALFADALGVPEVGIDDDFFLLGGNSLLAASLVSRIRAVLGSGLSVQALFTAPSVRGLSQRLEAGIGPDEDNGLEVLLPLRARGTAPTLFCFHAGGGLSWRYAGLLRHIPDTHPVYGLQARAFGTPGYAPGSIEEIAEHFVEQMRTVQPSGPYHLLGWSFGGLVAHAVAVRLQADGDQVGLLAILDSFPVENPGSAPAGPAGEDLMRALLEAANLGTGERRDEPLTPDTVADALRAQGNPLTDLLADHLGTVLDTYRGNLALRHAFTPKAFHGDALLITAGENRPDGRPGADRWQPYVDGRLHTHTVPCRHEDMLLPGPLAEIGQLVSGRLRHHKDEEGTR</sequence>
<dbReference type="Proteomes" id="UP001432292">
    <property type="component" value="Chromosome"/>
</dbReference>
<dbReference type="PROSITE" id="PS50075">
    <property type="entry name" value="CARRIER"/>
    <property type="match status" value="5"/>
</dbReference>
<dbReference type="Pfam" id="PF00975">
    <property type="entry name" value="Thioesterase"/>
    <property type="match status" value="1"/>
</dbReference>
<dbReference type="Gene3D" id="3.30.300.30">
    <property type="match status" value="5"/>
</dbReference>
<dbReference type="InterPro" id="IPR029058">
    <property type="entry name" value="AB_hydrolase_fold"/>
</dbReference>
<evidence type="ECO:0000256" key="6">
    <source>
        <dbReference type="SAM" id="MobiDB-lite"/>
    </source>
</evidence>
<keyword evidence="5" id="KW-0045">Antibiotic biosynthesis</keyword>
<evidence type="ECO:0000256" key="4">
    <source>
        <dbReference type="ARBA" id="ARBA00022737"/>
    </source>
</evidence>
<dbReference type="CDD" id="cd12117">
    <property type="entry name" value="A_NRPS_Srf_like"/>
    <property type="match status" value="1"/>
</dbReference>
<accession>A0ABZ1VDS0</accession>
<feature type="compositionally biased region" description="Basic and acidic residues" evidence="6">
    <location>
        <begin position="3652"/>
        <end position="3662"/>
    </location>
</feature>
<feature type="region of interest" description="Disordered" evidence="6">
    <location>
        <begin position="3642"/>
        <end position="3667"/>
    </location>
</feature>
<feature type="domain" description="Carrier" evidence="7">
    <location>
        <begin position="3100"/>
        <end position="3175"/>
    </location>
</feature>
<dbReference type="RefSeq" id="WP_329126645.1">
    <property type="nucleotide sequence ID" value="NZ_CP108473.1"/>
</dbReference>
<gene>
    <name evidence="8" type="ORF">OG727_00610</name>
</gene>
<dbReference type="NCBIfam" id="NF003417">
    <property type="entry name" value="PRK04813.1"/>
    <property type="match status" value="5"/>
</dbReference>
<dbReference type="InterPro" id="IPR036736">
    <property type="entry name" value="ACP-like_sf"/>
</dbReference>
<dbReference type="InterPro" id="IPR025110">
    <property type="entry name" value="AMP-bd_C"/>
</dbReference>
<dbReference type="PANTHER" id="PTHR45527">
    <property type="entry name" value="NONRIBOSOMAL PEPTIDE SYNTHETASE"/>
    <property type="match status" value="1"/>
</dbReference>
<evidence type="ECO:0000259" key="7">
    <source>
        <dbReference type="PROSITE" id="PS50075"/>
    </source>
</evidence>
<feature type="domain" description="Carrier" evidence="7">
    <location>
        <begin position="5727"/>
        <end position="5802"/>
    </location>
</feature>
<dbReference type="CDD" id="cd12116">
    <property type="entry name" value="A_NRPS_Ta1_like"/>
    <property type="match status" value="2"/>
</dbReference>
<keyword evidence="4" id="KW-0677">Repeat</keyword>
<dbReference type="InterPro" id="IPR020845">
    <property type="entry name" value="AMP-binding_CS"/>
</dbReference>
<dbReference type="Pfam" id="PF00668">
    <property type="entry name" value="Condensation"/>
    <property type="match status" value="6"/>
</dbReference>
<dbReference type="InterPro" id="IPR001031">
    <property type="entry name" value="Thioesterase"/>
</dbReference>
<feature type="domain" description="Carrier" evidence="7">
    <location>
        <begin position="2029"/>
        <end position="2104"/>
    </location>
</feature>
<dbReference type="InterPro" id="IPR023213">
    <property type="entry name" value="CAT-like_dom_sf"/>
</dbReference>
<keyword evidence="3" id="KW-0597">Phosphoprotein</keyword>
<dbReference type="SUPFAM" id="SSF52777">
    <property type="entry name" value="CoA-dependent acyltransferases"/>
    <property type="match status" value="12"/>
</dbReference>
<dbReference type="CDD" id="cd17652">
    <property type="entry name" value="A_NRPS_CmdD_like"/>
    <property type="match status" value="1"/>
</dbReference>
<dbReference type="Pfam" id="PF13193">
    <property type="entry name" value="AMP-binding_C"/>
    <property type="match status" value="5"/>
</dbReference>
<dbReference type="PANTHER" id="PTHR45527:SF1">
    <property type="entry name" value="FATTY ACID SYNTHASE"/>
    <property type="match status" value="1"/>
</dbReference>
<dbReference type="SMART" id="SM00824">
    <property type="entry name" value="PKS_TE"/>
    <property type="match status" value="1"/>
</dbReference>
<dbReference type="Gene3D" id="3.30.559.30">
    <property type="entry name" value="Nonribosomal peptide synthetase, condensation domain"/>
    <property type="match status" value="6"/>
</dbReference>
<dbReference type="CDD" id="cd19543">
    <property type="entry name" value="DCL_NRPS"/>
    <property type="match status" value="2"/>
</dbReference>
<dbReference type="InterPro" id="IPR000873">
    <property type="entry name" value="AMP-dep_synth/lig_dom"/>
</dbReference>
<protein>
    <submittedName>
        <fullName evidence="8">Non-ribosomal peptide synthase/polyketide synthase</fullName>
    </submittedName>
</protein>
<name>A0ABZ1VDS0_9ACTN</name>
<dbReference type="InterPro" id="IPR010060">
    <property type="entry name" value="NRPS_synth"/>
</dbReference>
<dbReference type="Gene3D" id="3.40.50.980">
    <property type="match status" value="10"/>
</dbReference>
<dbReference type="InterPro" id="IPR010071">
    <property type="entry name" value="AA_adenyl_dom"/>
</dbReference>
<evidence type="ECO:0000313" key="9">
    <source>
        <dbReference type="Proteomes" id="UP001432292"/>
    </source>
</evidence>
<dbReference type="Gene3D" id="3.40.50.1820">
    <property type="entry name" value="alpha/beta hydrolase"/>
    <property type="match status" value="1"/>
</dbReference>
<evidence type="ECO:0000256" key="3">
    <source>
        <dbReference type="ARBA" id="ARBA00022553"/>
    </source>
</evidence>
<evidence type="ECO:0000256" key="1">
    <source>
        <dbReference type="ARBA" id="ARBA00001957"/>
    </source>
</evidence>
<keyword evidence="2" id="KW-0596">Phosphopantetheine</keyword>
<dbReference type="Gene3D" id="1.10.1200.10">
    <property type="entry name" value="ACP-like"/>
    <property type="match status" value="4"/>
</dbReference>
<feature type="region of interest" description="Disordered" evidence="6">
    <location>
        <begin position="939"/>
        <end position="958"/>
    </location>
</feature>
<keyword evidence="9" id="KW-1185">Reference proteome</keyword>
<dbReference type="SUPFAM" id="SSF56801">
    <property type="entry name" value="Acetyl-CoA synthetase-like"/>
    <property type="match status" value="5"/>
</dbReference>
<dbReference type="InterPro" id="IPR045851">
    <property type="entry name" value="AMP-bd_C_sf"/>
</dbReference>
<dbReference type="InterPro" id="IPR009081">
    <property type="entry name" value="PP-bd_ACP"/>
</dbReference>
<dbReference type="Gene3D" id="2.30.38.10">
    <property type="entry name" value="Luciferase, Domain 3"/>
    <property type="match status" value="5"/>
</dbReference>
<reference evidence="8" key="1">
    <citation type="submission" date="2022-10" db="EMBL/GenBank/DDBJ databases">
        <title>The complete genomes of actinobacterial strains from the NBC collection.</title>
        <authorList>
            <person name="Joergensen T.S."/>
            <person name="Alvarez Arevalo M."/>
            <person name="Sterndorff E.B."/>
            <person name="Faurdal D."/>
            <person name="Vuksanovic O."/>
            <person name="Mourched A.-S."/>
            <person name="Charusanti P."/>
            <person name="Shaw S."/>
            <person name="Blin K."/>
            <person name="Weber T."/>
        </authorList>
    </citation>
    <scope>NUCLEOTIDE SEQUENCE</scope>
    <source>
        <strain evidence="8">NBC_01256</strain>
    </source>
</reference>
<dbReference type="CDD" id="cd19540">
    <property type="entry name" value="LCL_NRPS-like"/>
    <property type="match status" value="3"/>
</dbReference>
<evidence type="ECO:0000256" key="2">
    <source>
        <dbReference type="ARBA" id="ARBA00022450"/>
    </source>
</evidence>
<dbReference type="PROSITE" id="PS00455">
    <property type="entry name" value="AMP_BINDING"/>
    <property type="match status" value="5"/>
</dbReference>
<dbReference type="PROSITE" id="PS00012">
    <property type="entry name" value="PHOSPHOPANTETHEINE"/>
    <property type="match status" value="2"/>
</dbReference>
<dbReference type="CDD" id="cd05930">
    <property type="entry name" value="A_NRPS"/>
    <property type="match status" value="1"/>
</dbReference>
<dbReference type="Pfam" id="PF00501">
    <property type="entry name" value="AMP-binding"/>
    <property type="match status" value="5"/>
</dbReference>
<dbReference type="Pfam" id="PF00550">
    <property type="entry name" value="PP-binding"/>
    <property type="match status" value="5"/>
</dbReference>